<feature type="region of interest" description="Disordered" evidence="1">
    <location>
        <begin position="67"/>
        <end position="105"/>
    </location>
</feature>
<proteinExistence type="predicted"/>
<organism evidence="2 3">
    <name type="scientific">Chionoecetes opilio</name>
    <name type="common">Atlantic snow crab</name>
    <name type="synonym">Cancer opilio</name>
    <dbReference type="NCBI Taxonomy" id="41210"/>
    <lineage>
        <taxon>Eukaryota</taxon>
        <taxon>Metazoa</taxon>
        <taxon>Ecdysozoa</taxon>
        <taxon>Arthropoda</taxon>
        <taxon>Crustacea</taxon>
        <taxon>Multicrustacea</taxon>
        <taxon>Malacostraca</taxon>
        <taxon>Eumalacostraca</taxon>
        <taxon>Eucarida</taxon>
        <taxon>Decapoda</taxon>
        <taxon>Pleocyemata</taxon>
        <taxon>Brachyura</taxon>
        <taxon>Eubrachyura</taxon>
        <taxon>Majoidea</taxon>
        <taxon>Majidae</taxon>
        <taxon>Chionoecetes</taxon>
    </lineage>
</organism>
<gene>
    <name evidence="2" type="ORF">GWK47_036434</name>
</gene>
<protein>
    <submittedName>
        <fullName evidence="2">Uncharacterized protein</fullName>
    </submittedName>
</protein>
<evidence type="ECO:0000313" key="3">
    <source>
        <dbReference type="Proteomes" id="UP000770661"/>
    </source>
</evidence>
<dbReference type="Proteomes" id="UP000770661">
    <property type="component" value="Unassembled WGS sequence"/>
</dbReference>
<feature type="compositionally biased region" description="Gly residues" evidence="1">
    <location>
        <begin position="71"/>
        <end position="86"/>
    </location>
</feature>
<evidence type="ECO:0000256" key="1">
    <source>
        <dbReference type="SAM" id="MobiDB-lite"/>
    </source>
</evidence>
<evidence type="ECO:0000313" key="2">
    <source>
        <dbReference type="EMBL" id="KAG0726490.1"/>
    </source>
</evidence>
<dbReference type="AlphaFoldDB" id="A0A8J4YE89"/>
<accession>A0A8J4YE89</accession>
<name>A0A8J4YE89_CHIOP</name>
<sequence length="285" mass="31622">MELAYESILQLKKMHHDMVMKRRRLDELKKNVGLLISEALQHQQKLVVDSADQRLTYECAADGEPEWVVSGEGGRGARGGLHGGARGTAAPMRDQQEEQTEDSVTEKGVFKLYETEGTIGDTAYAAAFIVKNDPDEGWGKVTELRDLRLGTQSSVTKMMATPGRVAMPGTVHTFTTNLYYHKVLHDERVEALHHLEAEVPGVEVAGHSEPVVVEVLSVGQHQAEVVWALAWDEPNGRFKYNISINTADEVVARFSTSDVYPYLSGKQKLLTPQDVISFAETFTKL</sequence>
<dbReference type="EMBL" id="JACEEZ010004350">
    <property type="protein sequence ID" value="KAG0726490.1"/>
    <property type="molecule type" value="Genomic_DNA"/>
</dbReference>
<dbReference type="OrthoDB" id="6351256at2759"/>
<keyword evidence="3" id="KW-1185">Reference proteome</keyword>
<comment type="caution">
    <text evidence="2">The sequence shown here is derived from an EMBL/GenBank/DDBJ whole genome shotgun (WGS) entry which is preliminary data.</text>
</comment>
<reference evidence="2" key="1">
    <citation type="submission" date="2020-07" db="EMBL/GenBank/DDBJ databases">
        <title>The High-quality genome of the commercially important snow crab, Chionoecetes opilio.</title>
        <authorList>
            <person name="Jeong J.-H."/>
            <person name="Ryu S."/>
        </authorList>
    </citation>
    <scope>NUCLEOTIDE SEQUENCE</scope>
    <source>
        <strain evidence="2">MADBK_172401_WGS</strain>
        <tissue evidence="2">Digestive gland</tissue>
    </source>
</reference>